<gene>
    <name evidence="2" type="ORF">BA062_21015</name>
</gene>
<evidence type="ECO:0000313" key="2">
    <source>
        <dbReference type="EMBL" id="PXY29806.1"/>
    </source>
</evidence>
<sequence>MVVRRSPVPARAVALVLHGGAEHGADVVRPWRLAYLRMVPFARALRAAGARHGLEVRLLRNRVRGWNAPALDPVRDARWALERVHAESPGLPVVLVGHSMGGRVALRVADDPAVTGVCALAPWTPEGEPVDPVRGRTVVLAHGTRDAVTSPEASYAYAKRAQEAADRLARFEVAEEGHAMVQRPALWRRLVVGFAADVLGFPERDGLPAPDWDRPAETRLRIRL</sequence>
<dbReference type="EMBL" id="MASU01000008">
    <property type="protein sequence ID" value="PXY29806.1"/>
    <property type="molecule type" value="Genomic_DNA"/>
</dbReference>
<comment type="caution">
    <text evidence="2">The sequence shown here is derived from an EMBL/GenBank/DDBJ whole genome shotgun (WGS) entry which is preliminary data.</text>
</comment>
<dbReference type="InterPro" id="IPR029058">
    <property type="entry name" value="AB_hydrolase_fold"/>
</dbReference>
<evidence type="ECO:0000313" key="3">
    <source>
        <dbReference type="Proteomes" id="UP000247892"/>
    </source>
</evidence>
<keyword evidence="3" id="KW-1185">Reference proteome</keyword>
<dbReference type="RefSeq" id="WP_110339688.1">
    <property type="nucleotide sequence ID" value="NZ_JBHVKT010000083.1"/>
</dbReference>
<dbReference type="Proteomes" id="UP000247892">
    <property type="component" value="Unassembled WGS sequence"/>
</dbReference>
<feature type="domain" description="AB hydrolase-1" evidence="1">
    <location>
        <begin position="15"/>
        <end position="215"/>
    </location>
</feature>
<dbReference type="Pfam" id="PF12697">
    <property type="entry name" value="Abhydrolase_6"/>
    <property type="match status" value="1"/>
</dbReference>
<dbReference type="Gene3D" id="3.40.50.1820">
    <property type="entry name" value="alpha/beta hydrolase"/>
    <property type="match status" value="1"/>
</dbReference>
<dbReference type="OrthoDB" id="3366509at2"/>
<dbReference type="InterPro" id="IPR000073">
    <property type="entry name" value="AB_hydrolase_1"/>
</dbReference>
<dbReference type="SUPFAM" id="SSF53474">
    <property type="entry name" value="alpha/beta-Hydrolases"/>
    <property type="match status" value="1"/>
</dbReference>
<evidence type="ECO:0000259" key="1">
    <source>
        <dbReference type="Pfam" id="PF12697"/>
    </source>
</evidence>
<reference evidence="2 3" key="1">
    <citation type="submission" date="2016-07" db="EMBL/GenBank/DDBJ databases">
        <title>Draft genome sequence of Prauserella sp. YIM 121212, isolated from alkaline soil.</title>
        <authorList>
            <person name="Ruckert C."/>
            <person name="Albersmeier A."/>
            <person name="Jiang C.-L."/>
            <person name="Jiang Y."/>
            <person name="Kalinowski J."/>
            <person name="Schneider O."/>
            <person name="Winkler A."/>
            <person name="Zotchev S.B."/>
        </authorList>
    </citation>
    <scope>NUCLEOTIDE SEQUENCE [LARGE SCALE GENOMIC DNA]</scope>
    <source>
        <strain evidence="2 3">YIM 121212</strain>
    </source>
</reference>
<dbReference type="GO" id="GO:0016787">
    <property type="term" value="F:hydrolase activity"/>
    <property type="evidence" value="ECO:0007669"/>
    <property type="project" value="UniProtKB-KW"/>
</dbReference>
<organism evidence="2 3">
    <name type="scientific">Prauserella flavalba</name>
    <dbReference type="NCBI Taxonomy" id="1477506"/>
    <lineage>
        <taxon>Bacteria</taxon>
        <taxon>Bacillati</taxon>
        <taxon>Actinomycetota</taxon>
        <taxon>Actinomycetes</taxon>
        <taxon>Pseudonocardiales</taxon>
        <taxon>Pseudonocardiaceae</taxon>
        <taxon>Prauserella</taxon>
    </lineage>
</organism>
<name>A0A318M6T1_9PSEU</name>
<protein>
    <submittedName>
        <fullName evidence="2">Alpha/beta hydrolase</fullName>
    </submittedName>
</protein>
<proteinExistence type="predicted"/>
<accession>A0A318M6T1</accession>
<keyword evidence="2" id="KW-0378">Hydrolase</keyword>
<dbReference type="AlphaFoldDB" id="A0A318M6T1"/>